<organism evidence="2 3">
    <name type="scientific">Terrimicrobium sacchariphilum</name>
    <dbReference type="NCBI Taxonomy" id="690879"/>
    <lineage>
        <taxon>Bacteria</taxon>
        <taxon>Pseudomonadati</taxon>
        <taxon>Verrucomicrobiota</taxon>
        <taxon>Terrimicrobiia</taxon>
        <taxon>Terrimicrobiales</taxon>
        <taxon>Terrimicrobiaceae</taxon>
        <taxon>Terrimicrobium</taxon>
    </lineage>
</organism>
<name>A0A146G688_TERSA</name>
<feature type="transmembrane region" description="Helical" evidence="1">
    <location>
        <begin position="87"/>
        <end position="110"/>
    </location>
</feature>
<comment type="caution">
    <text evidence="2">The sequence shown here is derived from an EMBL/GenBank/DDBJ whole genome shotgun (WGS) entry which is preliminary data.</text>
</comment>
<dbReference type="STRING" id="690879.TSACC_21508"/>
<accession>A0A146G688</accession>
<dbReference type="InParanoid" id="A0A146G688"/>
<reference evidence="3" key="1">
    <citation type="journal article" date="2017" name="Genome Announc.">
        <title>Draft Genome Sequence of Terrimicrobium sacchariphilum NM-5T, a Facultative Anaerobic Soil Bacterium of the Class Spartobacteria.</title>
        <authorList>
            <person name="Qiu Y.L."/>
            <person name="Tourlousse D.M."/>
            <person name="Matsuura N."/>
            <person name="Ohashi A."/>
            <person name="Sekiguchi Y."/>
        </authorList>
    </citation>
    <scope>NUCLEOTIDE SEQUENCE [LARGE SCALE GENOMIC DNA]</scope>
    <source>
        <strain evidence="3">NM-5</strain>
    </source>
</reference>
<keyword evidence="1" id="KW-1133">Transmembrane helix</keyword>
<dbReference type="RefSeq" id="WP_075078871.1">
    <property type="nucleotide sequence ID" value="NZ_BDCO01000002.1"/>
</dbReference>
<feature type="transmembrane region" description="Helical" evidence="1">
    <location>
        <begin position="45"/>
        <end position="67"/>
    </location>
</feature>
<dbReference type="OrthoDB" id="329514at2"/>
<keyword evidence="3" id="KW-1185">Reference proteome</keyword>
<dbReference type="Proteomes" id="UP000076023">
    <property type="component" value="Unassembled WGS sequence"/>
</dbReference>
<keyword evidence="1" id="KW-0472">Membrane</keyword>
<proteinExistence type="predicted"/>
<keyword evidence="1" id="KW-0812">Transmembrane</keyword>
<feature type="transmembrane region" description="Helical" evidence="1">
    <location>
        <begin position="13"/>
        <end position="33"/>
    </location>
</feature>
<evidence type="ECO:0000256" key="1">
    <source>
        <dbReference type="SAM" id="Phobius"/>
    </source>
</evidence>
<sequence length="159" mass="17710">MTPDIFLKDTHNILRWVVLLTCAWALLRLWSGVKGNSEWTKSDRMCGLVFTSFLNLQVLLGIILYAISPVTKAAMANFGAAMKDPYLRFFAVEHPTAMLLAAIIAQIGYSRAKRATTDRSRFLTSAIAYTISALLIVLSIPWPLSFLKYGRPLFPALGN</sequence>
<evidence type="ECO:0000313" key="2">
    <source>
        <dbReference type="EMBL" id="GAT33100.1"/>
    </source>
</evidence>
<evidence type="ECO:0000313" key="3">
    <source>
        <dbReference type="Proteomes" id="UP000076023"/>
    </source>
</evidence>
<dbReference type="AlphaFoldDB" id="A0A146G688"/>
<protein>
    <submittedName>
        <fullName evidence="2">Uncharacterized protein</fullName>
    </submittedName>
</protein>
<feature type="transmembrane region" description="Helical" evidence="1">
    <location>
        <begin position="122"/>
        <end position="144"/>
    </location>
</feature>
<gene>
    <name evidence="2" type="ORF">TSACC_21508</name>
</gene>
<dbReference type="EMBL" id="BDCO01000002">
    <property type="protein sequence ID" value="GAT33100.1"/>
    <property type="molecule type" value="Genomic_DNA"/>
</dbReference>